<sequence>MGIPLALQIGASFLQAGITSAVAKGQASAANQQLRVDMRNERIKGMQDANARQEEYLRNESANRVAASAAVGGGRNISFNQGVSPYNKEVARRDLQTLGYNTDQRIARGKYQIGVNRYNARAESIAAYGTATADSMRATASALESKAAQAAAGGGAK</sequence>
<name>A0A6J5R2J7_9CAUD</name>
<protein>
    <submittedName>
        <fullName evidence="1">Uncharacterized protein</fullName>
    </submittedName>
</protein>
<proteinExistence type="predicted"/>
<gene>
    <name evidence="1" type="ORF">UFOVP1167_10</name>
</gene>
<evidence type="ECO:0000313" key="1">
    <source>
        <dbReference type="EMBL" id="CAB4187751.1"/>
    </source>
</evidence>
<accession>A0A6J5R2J7</accession>
<reference evidence="1" key="1">
    <citation type="submission" date="2020-05" db="EMBL/GenBank/DDBJ databases">
        <authorList>
            <person name="Chiriac C."/>
            <person name="Salcher M."/>
            <person name="Ghai R."/>
            <person name="Kavagutti S V."/>
        </authorList>
    </citation>
    <scope>NUCLEOTIDE SEQUENCE</scope>
</reference>
<organism evidence="1">
    <name type="scientific">uncultured Caudovirales phage</name>
    <dbReference type="NCBI Taxonomy" id="2100421"/>
    <lineage>
        <taxon>Viruses</taxon>
        <taxon>Duplodnaviria</taxon>
        <taxon>Heunggongvirae</taxon>
        <taxon>Uroviricota</taxon>
        <taxon>Caudoviricetes</taxon>
        <taxon>Peduoviridae</taxon>
        <taxon>Maltschvirus</taxon>
        <taxon>Maltschvirus maltsch</taxon>
    </lineage>
</organism>
<dbReference type="EMBL" id="LR797113">
    <property type="protein sequence ID" value="CAB4187751.1"/>
    <property type="molecule type" value="Genomic_DNA"/>
</dbReference>